<dbReference type="Pfam" id="PF00797">
    <property type="entry name" value="Acetyltransf_2"/>
    <property type="match status" value="1"/>
</dbReference>
<dbReference type="STRING" id="1093900.A0A507B742"/>
<reference evidence="6 7" key="1">
    <citation type="submission" date="2019-06" db="EMBL/GenBank/DDBJ databases">
        <title>Draft genome sequence of the filamentous fungus Phialemoniopsis curvata isolated from diesel fuel.</title>
        <authorList>
            <person name="Varaljay V.A."/>
            <person name="Lyon W.J."/>
            <person name="Crouch A.L."/>
            <person name="Drake C.E."/>
            <person name="Hollomon J.M."/>
            <person name="Nadeau L.J."/>
            <person name="Nunn H.S."/>
            <person name="Stevenson B.S."/>
            <person name="Bojanowski C.L."/>
            <person name="Crookes-Goodson W.J."/>
        </authorList>
    </citation>
    <scope>NUCLEOTIDE SEQUENCE [LARGE SCALE GENOMIC DNA]</scope>
    <source>
        <strain evidence="6 7">D216</strain>
    </source>
</reference>
<dbReference type="EMBL" id="SKBQ01000003">
    <property type="protein sequence ID" value="TPX12588.1"/>
    <property type="molecule type" value="Genomic_DNA"/>
</dbReference>
<feature type="domain" description="Zn(2)-C6 fungal-type" evidence="5">
    <location>
        <begin position="43"/>
        <end position="73"/>
    </location>
</feature>
<protein>
    <recommendedName>
        <fullName evidence="5">Zn(2)-C6 fungal-type domain-containing protein</fullName>
    </recommendedName>
</protein>
<dbReference type="CDD" id="cd00067">
    <property type="entry name" value="GAL4"/>
    <property type="match status" value="1"/>
</dbReference>
<dbReference type="PANTHER" id="PTHR47256:SF1">
    <property type="entry name" value="ZN(II)2CYS6 TRANSCRIPTION FACTOR (EUROFUNG)"/>
    <property type="match status" value="1"/>
</dbReference>
<feature type="region of interest" description="Disordered" evidence="4">
    <location>
        <begin position="1"/>
        <end position="36"/>
    </location>
</feature>
<comment type="caution">
    <text evidence="6">The sequence shown here is derived from an EMBL/GenBank/DDBJ whole genome shotgun (WGS) entry which is preliminary data.</text>
</comment>
<dbReference type="AlphaFoldDB" id="A0A507B742"/>
<keyword evidence="2" id="KW-0539">Nucleus</keyword>
<keyword evidence="3" id="KW-0808">Transferase</keyword>
<dbReference type="CDD" id="cd12148">
    <property type="entry name" value="fungal_TF_MHR"/>
    <property type="match status" value="1"/>
</dbReference>
<dbReference type="InterPro" id="IPR001447">
    <property type="entry name" value="Arylamine_N-AcTrfase"/>
</dbReference>
<dbReference type="GO" id="GO:0016407">
    <property type="term" value="F:acetyltransferase activity"/>
    <property type="evidence" value="ECO:0007669"/>
    <property type="project" value="InterPro"/>
</dbReference>
<dbReference type="Pfam" id="PF00172">
    <property type="entry name" value="Zn_clus"/>
    <property type="match status" value="1"/>
</dbReference>
<dbReference type="OrthoDB" id="10261408at2759"/>
<dbReference type="PROSITE" id="PS50048">
    <property type="entry name" value="ZN2_CY6_FUNGAL_2"/>
    <property type="match status" value="1"/>
</dbReference>
<proteinExistence type="inferred from homology"/>
<evidence type="ECO:0000256" key="3">
    <source>
        <dbReference type="RuleBase" id="RU003452"/>
    </source>
</evidence>
<evidence type="ECO:0000256" key="4">
    <source>
        <dbReference type="SAM" id="MobiDB-lite"/>
    </source>
</evidence>
<name>A0A507B742_9PEZI</name>
<dbReference type="RefSeq" id="XP_030994299.1">
    <property type="nucleotide sequence ID" value="XM_031142420.1"/>
</dbReference>
<accession>A0A507B742</accession>
<dbReference type="InterPro" id="IPR001138">
    <property type="entry name" value="Zn2Cys6_DnaBD"/>
</dbReference>
<dbReference type="SUPFAM" id="SSF54001">
    <property type="entry name" value="Cysteine proteinases"/>
    <property type="match status" value="1"/>
</dbReference>
<dbReference type="GO" id="GO:0008270">
    <property type="term" value="F:zinc ion binding"/>
    <property type="evidence" value="ECO:0007669"/>
    <property type="project" value="InterPro"/>
</dbReference>
<dbReference type="InterPro" id="IPR053710">
    <property type="entry name" value="Arylamine_NAT_domain_sf"/>
</dbReference>
<sequence>MPSPAPTGRRLLPKPGTPDQSDTATDELAPASKKAKPNPTLIACDACRARKIKCDGLKPSCSQCLDRKAACQYRTRVRAETLHQEALELRKTSQGLFQVLELLRTAPEDAAIDFLRVLRDEPSVFDFTSSPSLASWEAARSLALARSPSLAKSPAPIDFETELGNQFPGAFPPLKPLALADVNLRLLHASPITIADRTRHNRKRRRSVDGSRGRPLPSADSLPQSTTGASKRYVDYRLEHLNVQPWTSVPVSDTLAARALSFYLSNEHPLLGVFDPDLVIRDLVRGSGRFCSPLLFSALMAWAFSTYAQFDDRGALLSVQFFEEAKHRWTREQCQDSIAAVSAGILLTLTCNHHANDRDGLLYLDASAEMGLRLGLFNASHVAISEQNDDEEYRSAACYAAWGIFGWHTLHCIYFRRHHRIETPPASPIPGDMADSGQMSPKLPDYMGSTFTWVAKFWVIVHEFFGKGLLDLEETNFERAELAYQRLLDWSHGLPETVRRTDGCSHHVLILHAWYHTVIMHIWRPFIEARQRNGLPPPTSVTLGDRPAIAYRASVNQLKRILLSYRERFETTHLTMLITPGYLYMLNEVFRDSDSPEAHFYFLLSMRGLLSIAPWCQGLSGIAKAFFSLGWRNGVFRRHGWADNLIEDVKLATVDTKYSSLYPIDLSQADDDTGRGNMETLASEFQNLVLASHDADHADGLESDAGDQVPIWKGDPRDLDLSLSQATKEEPYCRHRIQFPSCWAVQQQSRRARMSNPTFSRDQLARYFDHINLPTQYRDQLIGAGPGRHAAPLDIAALTALHTHQIAAIPYENLSLHYSRDKIISLDPQELYTKFVANGRNRGGYCMEGSLFFLHVLRSLGFHAFPTGVRIRLREDGVPKGDYVGLVHLVLVVELPGAPDGGGQQQQRDRYVCDVAFGGDGPTAPLPLVHGRVTRNLGAQEVRYVHDHIPQYRNSEAQVWNSFYCFDPETEFLEADFQIMNYYTSSGQTFQRKMTLIVKFLLEGERKSAEEGKISNEGQSSDGGDRKIVGKLMLVNGIVKRNMGGRTEVVQECRTEPERIEALRRWFGITLTQEEIEGIAGEVTELKDVETIVA</sequence>
<keyword evidence="3" id="KW-0012">Acyltransferase</keyword>
<dbReference type="PANTHER" id="PTHR47256">
    <property type="entry name" value="ZN(II)2CYS6 TRANSCRIPTION FACTOR (EUROFUNG)-RELATED"/>
    <property type="match status" value="1"/>
</dbReference>
<dbReference type="InterPro" id="IPR036864">
    <property type="entry name" value="Zn2-C6_fun-type_DNA-bd_sf"/>
</dbReference>
<dbReference type="SUPFAM" id="SSF57701">
    <property type="entry name" value="Zn2/Cys6 DNA-binding domain"/>
    <property type="match status" value="1"/>
</dbReference>
<evidence type="ECO:0000313" key="6">
    <source>
        <dbReference type="EMBL" id="TPX12588.1"/>
    </source>
</evidence>
<dbReference type="Proteomes" id="UP000319257">
    <property type="component" value="Unassembled WGS sequence"/>
</dbReference>
<evidence type="ECO:0000259" key="5">
    <source>
        <dbReference type="PROSITE" id="PS50048"/>
    </source>
</evidence>
<dbReference type="PRINTS" id="PR01543">
    <property type="entry name" value="ANATRNSFRASE"/>
</dbReference>
<dbReference type="GeneID" id="41968212"/>
<organism evidence="6 7">
    <name type="scientific">Thyridium curvatum</name>
    <dbReference type="NCBI Taxonomy" id="1093900"/>
    <lineage>
        <taxon>Eukaryota</taxon>
        <taxon>Fungi</taxon>
        <taxon>Dikarya</taxon>
        <taxon>Ascomycota</taxon>
        <taxon>Pezizomycotina</taxon>
        <taxon>Sordariomycetes</taxon>
        <taxon>Sordariomycetidae</taxon>
        <taxon>Thyridiales</taxon>
        <taxon>Thyridiaceae</taxon>
        <taxon>Thyridium</taxon>
    </lineage>
</organism>
<dbReference type="Gene3D" id="4.10.240.10">
    <property type="entry name" value="Zn(2)-C6 fungal-type DNA-binding domain"/>
    <property type="match status" value="1"/>
</dbReference>
<dbReference type="InterPro" id="IPR038765">
    <property type="entry name" value="Papain-like_cys_pep_sf"/>
</dbReference>
<feature type="region of interest" description="Disordered" evidence="4">
    <location>
        <begin position="198"/>
        <end position="227"/>
    </location>
</feature>
<dbReference type="GO" id="GO:0000981">
    <property type="term" value="F:DNA-binding transcription factor activity, RNA polymerase II-specific"/>
    <property type="evidence" value="ECO:0007669"/>
    <property type="project" value="InterPro"/>
</dbReference>
<dbReference type="PROSITE" id="PS00463">
    <property type="entry name" value="ZN2_CY6_FUNGAL_1"/>
    <property type="match status" value="1"/>
</dbReference>
<gene>
    <name evidence="6" type="ORF">E0L32_000765</name>
</gene>
<keyword evidence="7" id="KW-1185">Reference proteome</keyword>
<dbReference type="SMART" id="SM00066">
    <property type="entry name" value="GAL4"/>
    <property type="match status" value="1"/>
</dbReference>
<evidence type="ECO:0000256" key="2">
    <source>
        <dbReference type="ARBA" id="ARBA00023242"/>
    </source>
</evidence>
<evidence type="ECO:0000256" key="1">
    <source>
        <dbReference type="ARBA" id="ARBA00006547"/>
    </source>
</evidence>
<dbReference type="Gene3D" id="3.30.2140.20">
    <property type="match status" value="1"/>
</dbReference>
<dbReference type="InParanoid" id="A0A507B742"/>
<evidence type="ECO:0000313" key="7">
    <source>
        <dbReference type="Proteomes" id="UP000319257"/>
    </source>
</evidence>
<comment type="similarity">
    <text evidence="1 3">Belongs to the arylamine N-acetyltransferase family.</text>
</comment>
<dbReference type="InterPro" id="IPR053187">
    <property type="entry name" value="Notoamide_regulator"/>
</dbReference>